<evidence type="ECO:0008006" key="4">
    <source>
        <dbReference type="Google" id="ProtNLM"/>
    </source>
</evidence>
<dbReference type="PROSITE" id="PS50896">
    <property type="entry name" value="LISH"/>
    <property type="match status" value="1"/>
</dbReference>
<proteinExistence type="predicted"/>
<organism evidence="2 3">
    <name type="scientific">Rhamnusium bicolor</name>
    <dbReference type="NCBI Taxonomy" id="1586634"/>
    <lineage>
        <taxon>Eukaryota</taxon>
        <taxon>Metazoa</taxon>
        <taxon>Ecdysozoa</taxon>
        <taxon>Arthropoda</taxon>
        <taxon>Hexapoda</taxon>
        <taxon>Insecta</taxon>
        <taxon>Pterygota</taxon>
        <taxon>Neoptera</taxon>
        <taxon>Endopterygota</taxon>
        <taxon>Coleoptera</taxon>
        <taxon>Polyphaga</taxon>
        <taxon>Cucujiformia</taxon>
        <taxon>Chrysomeloidea</taxon>
        <taxon>Cerambycidae</taxon>
        <taxon>Lepturinae</taxon>
        <taxon>Rhagiini</taxon>
        <taxon>Rhamnusium</taxon>
    </lineage>
</organism>
<sequence length="344" mass="40091">MENLCAAIPVGDLSNNLSAQEFQKMLCSWFEEKVIGRDIGKRTLQRISLSKQAVNLIVAEFLMQNKCHYTLSIFNTEASLTNILPEYPVIFENDTMKEKEMYHFDKENILNMMELIGITKGSIYCDELLSSYFGGQENNSILSCLISLLCKLICKDERKPSNEDFDAELIDLGEEDSFIKEVGNILIRSELSTNKDLKIVLENIKTFYEIEKKNLEKERSRLTNELKIKIENQERKIKEMQKAKYLLENHFVKINKEYRKLKSHMKNLITRDKSLKESYVKQNMNVNDFAKIANNNLKENKSVSNSPVLKHQNIEICQLQHCSEICKENVRHAEELIKKKSNFK</sequence>
<dbReference type="AlphaFoldDB" id="A0AAV8WSW1"/>
<name>A0AAV8WSW1_9CUCU</name>
<evidence type="ECO:0000313" key="2">
    <source>
        <dbReference type="EMBL" id="KAJ8929508.1"/>
    </source>
</evidence>
<accession>A0AAV8WSW1</accession>
<gene>
    <name evidence="2" type="ORF">NQ314_017801</name>
</gene>
<comment type="caution">
    <text evidence="2">The sequence shown here is derived from an EMBL/GenBank/DDBJ whole genome shotgun (WGS) entry which is preliminary data.</text>
</comment>
<protein>
    <recommendedName>
        <fullName evidence="4">LisH domain-containing protein</fullName>
    </recommendedName>
</protein>
<keyword evidence="1" id="KW-0175">Coiled coil</keyword>
<reference evidence="2" key="1">
    <citation type="journal article" date="2023" name="Insect Mol. Biol.">
        <title>Genome sequencing provides insights into the evolution of gene families encoding plant cell wall-degrading enzymes in longhorned beetles.</title>
        <authorList>
            <person name="Shin N.R."/>
            <person name="Okamura Y."/>
            <person name="Kirsch R."/>
            <person name="Pauchet Y."/>
        </authorList>
    </citation>
    <scope>NUCLEOTIDE SEQUENCE</scope>
    <source>
        <strain evidence="2">RBIC_L_NR</strain>
    </source>
</reference>
<dbReference type="Proteomes" id="UP001162156">
    <property type="component" value="Unassembled WGS sequence"/>
</dbReference>
<dbReference type="InterPro" id="IPR006594">
    <property type="entry name" value="LisH"/>
</dbReference>
<keyword evidence="3" id="KW-1185">Reference proteome</keyword>
<evidence type="ECO:0000313" key="3">
    <source>
        <dbReference type="Proteomes" id="UP001162156"/>
    </source>
</evidence>
<dbReference type="EMBL" id="JANEYF010004977">
    <property type="protein sequence ID" value="KAJ8929508.1"/>
    <property type="molecule type" value="Genomic_DNA"/>
</dbReference>
<feature type="coiled-coil region" evidence="1">
    <location>
        <begin position="198"/>
        <end position="250"/>
    </location>
</feature>
<evidence type="ECO:0000256" key="1">
    <source>
        <dbReference type="SAM" id="Coils"/>
    </source>
</evidence>